<comment type="caution">
    <text evidence="37">The sequence shown here is derived from an EMBL/GenBank/DDBJ whole genome shotgun (WGS) entry which is preliminary data.</text>
</comment>
<evidence type="ECO:0000259" key="31">
    <source>
        <dbReference type="Pfam" id="PF22065"/>
    </source>
</evidence>
<evidence type="ECO:0000256" key="28">
    <source>
        <dbReference type="SAM" id="MobiDB-lite"/>
    </source>
</evidence>
<dbReference type="InterPro" id="IPR054092">
    <property type="entry name" value="Cep192-like_D6"/>
</dbReference>
<feature type="domain" description="Cep192-like" evidence="32">
    <location>
        <begin position="2821"/>
        <end position="2861"/>
    </location>
</feature>
<dbReference type="GO" id="GO:0005643">
    <property type="term" value="C:nuclear pore"/>
    <property type="evidence" value="ECO:0007669"/>
    <property type="project" value="UniProtKB-SubCell"/>
</dbReference>
<name>A0A6A1QEH6_BALPH</name>
<feature type="region of interest" description="Disordered" evidence="28">
    <location>
        <begin position="1415"/>
        <end position="1496"/>
    </location>
</feature>
<protein>
    <recommendedName>
        <fullName evidence="23">Nucleoporin SEH1</fullName>
    </recommendedName>
    <alternativeName>
        <fullName evidence="24">GATOR2 complex protein SEH1</fullName>
    </alternativeName>
    <alternativeName>
        <fullName evidence="22">Nucleoporin seh1</fullName>
    </alternativeName>
    <alternativeName>
        <fullName evidence="25 26">Nup107-160 subcomplex subunit SEH1</fullName>
    </alternativeName>
</protein>
<dbReference type="GO" id="GO:0015031">
    <property type="term" value="P:protein transport"/>
    <property type="evidence" value="ECO:0007669"/>
    <property type="project" value="UniProtKB-KW"/>
</dbReference>
<evidence type="ECO:0000256" key="16">
    <source>
        <dbReference type="ARBA" id="ARBA00023228"/>
    </source>
</evidence>
<evidence type="ECO:0000256" key="7">
    <source>
        <dbReference type="ARBA" id="ARBA00022574"/>
    </source>
</evidence>
<keyword evidence="18" id="KW-0131">Cell cycle</keyword>
<feature type="region of interest" description="Disordered" evidence="28">
    <location>
        <begin position="335"/>
        <end position="390"/>
    </location>
</feature>
<feature type="region of interest" description="Disordered" evidence="28">
    <location>
        <begin position="2408"/>
        <end position="2429"/>
    </location>
</feature>
<dbReference type="Pfam" id="PF22074">
    <property type="entry name" value="Cep192_D5"/>
    <property type="match status" value="1"/>
</dbReference>
<keyword evidence="10" id="KW-0498">Mitosis</keyword>
<feature type="region of interest" description="Disordered" evidence="28">
    <location>
        <begin position="1253"/>
        <end position="1286"/>
    </location>
</feature>
<evidence type="ECO:0000259" key="30">
    <source>
        <dbReference type="Pfam" id="PF22064"/>
    </source>
</evidence>
<keyword evidence="16" id="KW-0458">Lysosome</keyword>
<sequence>SGAREAEDARLQDRFLPKTHSGSVWRVTWAHPEFGQVLASCSFDRTAAVWEEIVGESNDKLRGQSHWVKRTTLVDSRTSVTDVKFAPKHMGLMLATCSADGIVRIYEAPDVMNLSQWSLQHEISCKLSCSCISWNPSSSRAHSPMIAVGSDDSSPNAMAKVQIFEYNENTRKYAKAETLLTVTDPVHDIAFAPNLGRSFHILAIATKDVRIFTLKPVRKELTSSGGPTKFEIHIVAQFDNHNSQVWRVSWNITGTVLASSGDDGCVRLWKANYMDNWKCTGILKGNGSPVNGSSQQGNSNPSLGSNIPNLQNSLNGSSAGRYFFPPLDSPRAGSRWSSYAQLLPPPPPPPPPLIEHSCDADTASLQYPHPRRRSLSRPLNPLPENEGGQCQHFRTQGVSGAMSTRSSSPCSRCNSVEEERQVLEWEGWASARSVDPSSVIRGFYQFSKIYGTCTLNRLKKFYEYFYCCSEMENFRGIADESFPSFLTNSLLGGNSEILENVTLSSNLGLPVAVSTLARNRSSTDNRNSDVQASYLVEGKYSVPSESSPSSQSEAEPRERLQLVFPDDDSISKKKNQTEGRHLSGAVLKESAFQSDRERTEEEHVRAAKPFQSQDPSDGISPLEQERDLPIDFCSRSWMNKENKVVVPDAGKHFEERNPNNDLSHTSFLENEKLMSPASWEDSSDDDIDDEEFYDDHLEAYFEQLAIPGMMYEGLEGQESPENYFKLPASDPSQESGREEGLVKTLRAANAKLNPVYFHDTNASKGDFGLMDPLKLDAGSPHQNKHLASDSETVLPVDRFLDTEMPQVSIQKNVDVASLKSVSDNAFNSADALWSPTSERRTCECYESVGKSKDQTDLSQSVVYQNEEGRWVTDLAYYTAFDKEQDVNVSLSDEMNEGFRSGSDALDLIAQDEEEFNKEHQFMQEENIDAQNTSAALGDTSWGTSVNYGLLRRSLSTSDLDKDDATYLRLSLGEFFAQRSEALGCLGGGYNVKRPSFGYFIRSPEKREPIALIRKSDVSRSNLEKEMAHLNHGLFSGDLKAQLSEGSVTLQAEELESISQVDENDVTLTANKGKTEDTFLINSKPQRRTGELPSSGDSVLRISTIASAIADASVNTDPSQLAAMIKALSNKTREKTSQDDGKQKHCSAVSHFLPNELEKSNGSSAFDMEKYLKKTEISRYESGLDNFSRAGVSDIWDLSLSKERITHDIHAVDLGATSISVREPEEDTAAGFYGESGESVDQASLRTINSSNSVLTNTGERQGAGVDVKTHSIDHKLPDSGDGEKAASVSIPALDSSLVRNPRVASLWLSEEHEDTQNSREYQRQNEYVSETSNSEKHVTFENHSIISPKSVDLKNPSPECGGHGSEDDQDSFRPSTSPLSHSSPSVPWSLSIQQLICRSTPSDVTSALSTTIIQASPVPSQERAPDKLREKSPFQSRGKGALPYIIQKNLDTEKETETTSQSSELEDVKPNFRSRRELSSKSEDLSETTVAGVTSNPSELDQVSLALPRELGLGQWALPATPRLPVSRQGPVPDSGRVTPVDTSAADSAFIDQGPPQTSFPSTEGCGPAPSRQHVPTSGPVLSARRPLPMAPCAQPSSGALPRCQAGGATACGLPGSCHPAVVTGEHVQNSVAMGLCLGQNISSGLMAASSLCNPYSNAFNQSLLSTAKPFTVQSLGPNCGIDPWDSGVMSGFGKVRVPEELKFPHACCIGIASQTYLSVLNPADRWLQVSIGVLSVSVNGEKLFLNGPCGSFFKVDLSAYPCLVFKNKVIIRPHATEEIKVLFIPSDPGIFRCIFSIASWPFSADAETVAQAEALASRVVLTAIAETPVIEVETEKKDVLDFGDLTYGSWKALPLKLVNKTHANIPIRLIINANAIAWRCFTFSKEPIHAALKAVPYAHAIAQLAAPSVINHMMPASDDGQDPEFLIIWVLFHSPKKQMTSSEILDSAEEFLARVDIEVDSPNPTPVIKSISLRARTGIARIHAPKDLQTMHLFASVASSTRQYLPLKNAGNIDVHLDIKIPDQGSHFSVDPEKLFLKPGEEHEVIVSFSPKDPKACEERILKIFVQSFGPQYEVMLKGEVVSSGNKPLMPASCCSDIPSILSNKQFLAWGGVPLGRTQLQKLALRNNSTSSAQHLRLLIRGQDQDCFQFQHTFGSEERLTSNCEVRIHPKEDIYISVLFAPTRLSCMLAKLEIKQLGIRSQPGFKFTIPLSGYGGTSNLILEDVKKLSDSYMVTVNDLVPGKESRIVFSVRNTGSRAAFVKAVGFKDSQKKVLLNPRVLRIFPDKFVLKERTQEDVTIIYNPSDRENNCKNTTELSTIYFFGGDEISRQQYRRAMLHTPGVREQVLPTQSMLQNINFTEAFQDELLVTEVYDLPQRPNDVQLFYGNMRKIILSVIGEFRDSVSNREFLPPSSRPSLESKSESGSCGTHGGNISLDVLPVKGPQGSPLLSQAVRPPQDKSASEEVWAVQPERLILVAPSCDMAKTGRFQILNNSVRLLKFELYWPAHCLTVTPQHGFIAPESKLQILVSPNSSLSTKHSMFPWSGLIYIHCDNGQKKIVKVQIREDLTQEELFTCLTSSPFGILSPETEPSVNHLVKPVTKPPSIRVEIRNKTVTFPTTEPEFELLNVFLLGSYLELENHGDTEVRWHLSSLAPPYVKGVDESGDVFRATYAAFRCSPISGVLESHGVQKVSITFLPRDRGDYAQFWDVECHPLKEPHLKHTLRFQLSGHSVKAEHELENSRISRNSLIKIDNLLKPRRQAVSEASALIPGYTYLHSRQLDLTHRGVYAPEDVYRFLPTRVGESRTLKVNLRNNSFITHLHYINMPVQFKPRSVGKFEALLVVQTDEGKSVAIRLIGEALGKS</sequence>
<keyword evidence="13" id="KW-0653">Protein transport</keyword>
<evidence type="ECO:0000256" key="13">
    <source>
        <dbReference type="ARBA" id="ARBA00022927"/>
    </source>
</evidence>
<feature type="compositionally biased region" description="Basic and acidic residues" evidence="28">
    <location>
        <begin position="569"/>
        <end position="581"/>
    </location>
</feature>
<evidence type="ECO:0000313" key="38">
    <source>
        <dbReference type="Proteomes" id="UP000437017"/>
    </source>
</evidence>
<evidence type="ECO:0000256" key="18">
    <source>
        <dbReference type="ARBA" id="ARBA00023306"/>
    </source>
</evidence>
<dbReference type="Gene3D" id="2.130.10.10">
    <property type="entry name" value="YVTN repeat-like/Quinoprotein amine dehydrogenase"/>
    <property type="match status" value="1"/>
</dbReference>
<proteinExistence type="inferred from homology"/>
<feature type="domain" description="Cep192-like" evidence="35">
    <location>
        <begin position="2223"/>
        <end position="2398"/>
    </location>
</feature>
<dbReference type="InterPro" id="IPR015943">
    <property type="entry name" value="WD40/YVTN_repeat-like_dom_sf"/>
</dbReference>
<dbReference type="InterPro" id="IPR054088">
    <property type="entry name" value="Cep192-like_D8"/>
</dbReference>
<feature type="region of interest" description="Disordered" evidence="28">
    <location>
        <begin position="288"/>
        <end position="311"/>
    </location>
</feature>
<dbReference type="Pfam" id="PF22073">
    <property type="entry name" value="Cep192_D4"/>
    <property type="match status" value="1"/>
</dbReference>
<dbReference type="GO" id="GO:0005814">
    <property type="term" value="C:centriole"/>
    <property type="evidence" value="ECO:0007669"/>
    <property type="project" value="TreeGrafter"/>
</dbReference>
<dbReference type="Pfam" id="PF22066">
    <property type="entry name" value="Cep192_D8"/>
    <property type="match status" value="2"/>
</dbReference>
<dbReference type="CDD" id="cd21856">
    <property type="entry name" value="Plk4BD_Cep192"/>
    <property type="match status" value="1"/>
</dbReference>
<keyword evidence="15" id="KW-0509">mRNA transport</keyword>
<feature type="compositionally biased region" description="Low complexity" evidence="28">
    <location>
        <begin position="2408"/>
        <end position="2426"/>
    </location>
</feature>
<dbReference type="InterPro" id="IPR054086">
    <property type="entry name" value="Cep192-like_D2"/>
</dbReference>
<comment type="function">
    <text evidence="1">Component of the Nup107-160 subcomplex of the nuclear pore complex (NPC). The Nup107-160 subcomplex is required for the assembly of a functional NPC. The Nup107-160 subcomplex is also required for normal kinetochore microtubule attachment, mitotic progression and chromosome segregation. This subunit plays a role in recruitment of the Nup107-160 subcomplex to the kinetochore.</text>
</comment>
<keyword evidence="11" id="KW-0159">Chromosome partition</keyword>
<dbReference type="Pfam" id="PF22064">
    <property type="entry name" value="Cep192_D2"/>
    <property type="match status" value="1"/>
</dbReference>
<evidence type="ECO:0000256" key="22">
    <source>
        <dbReference type="ARBA" id="ARBA00069334"/>
    </source>
</evidence>
<dbReference type="InterPro" id="IPR057662">
    <property type="entry name" value="CEP192_Aurora-A_bind"/>
</dbReference>
<keyword evidence="12" id="KW-0995">Kinetochore</keyword>
<feature type="domain" description="Cep192-like" evidence="36">
    <location>
        <begin position="2465"/>
        <end position="2565"/>
    </location>
</feature>
<evidence type="ECO:0000259" key="36">
    <source>
        <dbReference type="Pfam" id="PF22076"/>
    </source>
</evidence>
<evidence type="ECO:0000256" key="19">
    <source>
        <dbReference type="ARBA" id="ARBA00023328"/>
    </source>
</evidence>
<evidence type="ECO:0000256" key="9">
    <source>
        <dbReference type="ARBA" id="ARBA00022737"/>
    </source>
</evidence>
<evidence type="ECO:0000259" key="32">
    <source>
        <dbReference type="Pfam" id="PF22066"/>
    </source>
</evidence>
<keyword evidence="14" id="KW-0811">Translocation</keyword>
<comment type="subunit">
    <text evidence="21">Component of the Nup107-160 subcomplex of the nuclear pore complex (NPC). The Nup107-160 subcomplex includes NUP160, NUP133, NUP107, NUP98, NUP85, NUP43, NUP37, SEH1 and SEC13. The SEH1 subunit appears to be only weakly associated with the Nup107-160 subcomplex. Component of the GATOR2 subcomplex, composed of MIOS, SEC13, SEH1L, WDR24 and WDR59. The GATOR2 complex interacts with CASTOR1 and CASTOR2; the interaction is negatively regulated by arginine. The GATOR2 complex interacts with SESN1, SESN2 and SESN3; the interaction is negatively regulated by amino acids. SESN1, SESN2 and SESN3 convey leucine availability via direct interaction with SEH1L and WDR24.</text>
</comment>
<keyword evidence="19" id="KW-0137">Centromere</keyword>
<dbReference type="GO" id="GO:0019901">
    <property type="term" value="F:protein kinase binding"/>
    <property type="evidence" value="ECO:0007669"/>
    <property type="project" value="TreeGrafter"/>
</dbReference>
<dbReference type="Pfam" id="PF25763">
    <property type="entry name" value="Aurora-A_bind_CEP192"/>
    <property type="match status" value="1"/>
</dbReference>
<evidence type="ECO:0000256" key="21">
    <source>
        <dbReference type="ARBA" id="ARBA00063713"/>
    </source>
</evidence>
<dbReference type="PROSITE" id="PS50082">
    <property type="entry name" value="WD_REPEATS_2"/>
    <property type="match status" value="1"/>
</dbReference>
<dbReference type="InterPro" id="IPR001680">
    <property type="entry name" value="WD40_rpt"/>
</dbReference>
<dbReference type="Gene3D" id="2.60.40.10">
    <property type="entry name" value="Immunoglobulins"/>
    <property type="match status" value="2"/>
</dbReference>
<evidence type="ECO:0000256" key="26">
    <source>
        <dbReference type="ARBA" id="ARBA00083053"/>
    </source>
</evidence>
<evidence type="ECO:0000256" key="11">
    <source>
        <dbReference type="ARBA" id="ARBA00022829"/>
    </source>
</evidence>
<evidence type="ECO:0000313" key="37">
    <source>
        <dbReference type="EMBL" id="KAB0406310.1"/>
    </source>
</evidence>
<evidence type="ECO:0000256" key="20">
    <source>
        <dbReference type="ARBA" id="ARBA00045501"/>
    </source>
</evidence>
<dbReference type="FunFam" id="2.130.10.10:FF:000063">
    <property type="entry name" value="SEH1 like nucleoporin"/>
    <property type="match status" value="1"/>
</dbReference>
<dbReference type="GO" id="GO:0071539">
    <property type="term" value="P:protein localization to centrosome"/>
    <property type="evidence" value="ECO:0007669"/>
    <property type="project" value="InterPro"/>
</dbReference>
<gene>
    <name evidence="37" type="ORF">E2I00_007694</name>
</gene>
<feature type="region of interest" description="Disordered" evidence="28">
    <location>
        <begin position="1552"/>
        <end position="1578"/>
    </location>
</feature>
<dbReference type="GO" id="GO:0000776">
    <property type="term" value="C:kinetochore"/>
    <property type="evidence" value="ECO:0007669"/>
    <property type="project" value="UniProtKB-KW"/>
</dbReference>
<dbReference type="Pfam" id="PF22067">
    <property type="entry name" value="Cep192_D3"/>
    <property type="match status" value="1"/>
</dbReference>
<evidence type="ECO:0000259" key="29">
    <source>
        <dbReference type="Pfam" id="PF22060"/>
    </source>
</evidence>
<feature type="compositionally biased region" description="Basic and acidic residues" evidence="28">
    <location>
        <begin position="1267"/>
        <end position="1284"/>
    </location>
</feature>
<feature type="compositionally biased region" description="Basic and acidic residues" evidence="28">
    <location>
        <begin position="1466"/>
        <end position="1484"/>
    </location>
</feature>
<dbReference type="InterPro" id="IPR054091">
    <property type="entry name" value="Cep192-like_D5"/>
</dbReference>
<dbReference type="InterPro" id="IPR039103">
    <property type="entry name" value="Spd-2/CEP192"/>
</dbReference>
<dbReference type="InterPro" id="IPR054087">
    <property type="entry name" value="Cep192-like_D7"/>
</dbReference>
<evidence type="ECO:0000259" key="35">
    <source>
        <dbReference type="Pfam" id="PF22074"/>
    </source>
</evidence>
<evidence type="ECO:0000256" key="24">
    <source>
        <dbReference type="ARBA" id="ARBA00079639"/>
    </source>
</evidence>
<keyword evidence="8" id="KW-0132">Cell division</keyword>
<evidence type="ECO:0000256" key="5">
    <source>
        <dbReference type="ARBA" id="ARBA00010102"/>
    </source>
</evidence>
<feature type="region of interest" description="Disordered" evidence="28">
    <location>
        <begin position="1309"/>
        <end position="1386"/>
    </location>
</feature>
<feature type="domain" description="Cep192/Spd-2-like" evidence="34">
    <location>
        <begin position="2100"/>
        <end position="2217"/>
    </location>
</feature>
<evidence type="ECO:0000256" key="17">
    <source>
        <dbReference type="ARBA" id="ARBA00023242"/>
    </source>
</evidence>
<dbReference type="GO" id="GO:0051298">
    <property type="term" value="P:centrosome duplication"/>
    <property type="evidence" value="ECO:0007669"/>
    <property type="project" value="InterPro"/>
</dbReference>
<feature type="domain" description="Cep192-like" evidence="30">
    <location>
        <begin position="1828"/>
        <end position="1981"/>
    </location>
</feature>
<evidence type="ECO:0000256" key="14">
    <source>
        <dbReference type="ARBA" id="ARBA00023010"/>
    </source>
</evidence>
<keyword evidence="17" id="KW-0539">Nucleus</keyword>
<feature type="non-terminal residue" evidence="37">
    <location>
        <position position="1"/>
    </location>
</feature>
<dbReference type="PANTHER" id="PTHR16029:SF11">
    <property type="entry name" value="CENTROSOMAL PROTEIN OF 192 KDA"/>
    <property type="match status" value="1"/>
</dbReference>
<evidence type="ECO:0000256" key="4">
    <source>
        <dbReference type="ARBA" id="ARBA00004656"/>
    </source>
</evidence>
<feature type="compositionally biased region" description="Low complexity" evidence="28">
    <location>
        <begin position="376"/>
        <end position="386"/>
    </location>
</feature>
<dbReference type="Pfam" id="PF25765">
    <property type="entry name" value="PLK4_bind_CEP192"/>
    <property type="match status" value="1"/>
</dbReference>
<dbReference type="GO" id="GO:0000242">
    <property type="term" value="C:pericentriolar material"/>
    <property type="evidence" value="ECO:0007669"/>
    <property type="project" value="TreeGrafter"/>
</dbReference>
<reference evidence="37 38" key="1">
    <citation type="journal article" date="2019" name="PLoS ONE">
        <title>Genomic analyses reveal an absence of contemporary introgressive admixture between fin whales and blue whales, despite known hybrids.</title>
        <authorList>
            <person name="Westbury M.V."/>
            <person name="Petersen B."/>
            <person name="Lorenzen E.D."/>
        </authorList>
    </citation>
    <scope>NUCLEOTIDE SEQUENCE [LARGE SCALE GENOMIC DNA]</scope>
    <source>
        <strain evidence="37">FinWhale-01</strain>
    </source>
</reference>
<dbReference type="SUPFAM" id="SSF50978">
    <property type="entry name" value="WD40 repeat-like"/>
    <property type="match status" value="1"/>
</dbReference>
<keyword evidence="15" id="KW-0906">Nuclear pore complex</keyword>
<comment type="similarity">
    <text evidence="5">Belongs to the WD repeat SEC13 family.</text>
</comment>
<dbReference type="InterPro" id="IPR057665">
    <property type="entry name" value="CEP192_PLK4_bind"/>
</dbReference>
<keyword evidence="9" id="KW-0677">Repeat</keyword>
<dbReference type="GO" id="GO:0051301">
    <property type="term" value="P:cell division"/>
    <property type="evidence" value="ECO:0007669"/>
    <property type="project" value="UniProtKB-KW"/>
</dbReference>
<feature type="domain" description="Cep192-like" evidence="32">
    <location>
        <begin position="2784"/>
        <end position="2820"/>
    </location>
</feature>
<dbReference type="PROSITE" id="PS50294">
    <property type="entry name" value="WD_REPEATS_REGION"/>
    <property type="match status" value="1"/>
</dbReference>
<dbReference type="EMBL" id="SGJD01000203">
    <property type="protein sequence ID" value="KAB0406310.1"/>
    <property type="molecule type" value="Genomic_DNA"/>
</dbReference>
<feature type="repeat" description="WD" evidence="27">
    <location>
        <begin position="238"/>
        <end position="270"/>
    </location>
</feature>
<accession>A0A6A1QEH6</accession>
<dbReference type="InterPro" id="IPR054089">
    <property type="entry name" value="Cep192-like_D3"/>
</dbReference>
<feature type="domain" description="Cep192-like" evidence="31">
    <location>
        <begin position="2604"/>
        <end position="2732"/>
    </location>
</feature>
<evidence type="ECO:0000259" key="33">
    <source>
        <dbReference type="Pfam" id="PF22067"/>
    </source>
</evidence>
<evidence type="ECO:0000256" key="27">
    <source>
        <dbReference type="PROSITE-ProRule" id="PRU00221"/>
    </source>
</evidence>
<feature type="compositionally biased region" description="Basic and acidic residues" evidence="28">
    <location>
        <begin position="1314"/>
        <end position="1323"/>
    </location>
</feature>
<dbReference type="InterPro" id="IPR054085">
    <property type="entry name" value="Cep192-like_D1"/>
</dbReference>
<evidence type="ECO:0000256" key="10">
    <source>
        <dbReference type="ARBA" id="ARBA00022776"/>
    </source>
</evidence>
<dbReference type="Proteomes" id="UP000437017">
    <property type="component" value="Unassembled WGS sequence"/>
</dbReference>
<keyword evidence="7 27" id="KW-0853">WD repeat</keyword>
<feature type="compositionally biased region" description="Low complexity" evidence="28">
    <location>
        <begin position="1372"/>
        <end position="1386"/>
    </location>
</feature>
<dbReference type="PANTHER" id="PTHR16029">
    <property type="entry name" value="CENTROSOMAL PROTEIN OF 192 KDA"/>
    <property type="match status" value="1"/>
</dbReference>
<feature type="compositionally biased region" description="Pro residues" evidence="28">
    <location>
        <begin position="343"/>
        <end position="353"/>
    </location>
</feature>
<feature type="compositionally biased region" description="Polar residues" evidence="28">
    <location>
        <begin position="1487"/>
        <end position="1496"/>
    </location>
</feature>
<dbReference type="InterPro" id="IPR013783">
    <property type="entry name" value="Ig-like_fold"/>
</dbReference>
<dbReference type="Pfam" id="PF22060">
    <property type="entry name" value="Cep192_D1"/>
    <property type="match status" value="1"/>
</dbReference>
<comment type="function">
    <text evidence="20">As a component of the GATOR2 complex, functions as an activator of the amino acid-sensing branch of the mTORC1 signaling pathway. The GATOR2 complex indirectly activates mTORC1 through the inhibition of the GATOR1 subcomplex. GATOR2 probably acts as an E3 ubiquitin-protein ligase toward GATOR1. In the presence of abundant amino acids, the GATOR2 complex mediates ubiquitination of the NPRL2 core component of the GATOR1 complex, leading to GATOR1 inactivation. In the absence of amino acids, GATOR2 is inhibited, activating the GATOR1 complex. Within the GATOR2 complex, SEC13 and SEH1L are required to stabilize the complex.</text>
</comment>
<keyword evidence="6" id="KW-0813">Transport</keyword>
<organism evidence="37 38">
    <name type="scientific">Balaenoptera physalus</name>
    <name type="common">Fin whale</name>
    <name type="synonym">Balaena physalus</name>
    <dbReference type="NCBI Taxonomy" id="9770"/>
    <lineage>
        <taxon>Eukaryota</taxon>
        <taxon>Metazoa</taxon>
        <taxon>Chordata</taxon>
        <taxon>Craniata</taxon>
        <taxon>Vertebrata</taxon>
        <taxon>Euteleostomi</taxon>
        <taxon>Mammalia</taxon>
        <taxon>Eutheria</taxon>
        <taxon>Laurasiatheria</taxon>
        <taxon>Artiodactyla</taxon>
        <taxon>Whippomorpha</taxon>
        <taxon>Cetacea</taxon>
        <taxon>Mysticeti</taxon>
        <taxon>Balaenopteridae</taxon>
        <taxon>Balaenoptera</taxon>
    </lineage>
</organism>
<feature type="compositionally biased region" description="Low complexity" evidence="28">
    <location>
        <begin position="288"/>
        <end position="306"/>
    </location>
</feature>
<evidence type="ECO:0000256" key="25">
    <source>
        <dbReference type="ARBA" id="ARBA00082440"/>
    </source>
</evidence>
<dbReference type="Pfam" id="PF22076">
    <property type="entry name" value="Cep192_D6"/>
    <property type="match status" value="1"/>
</dbReference>
<dbReference type="GO" id="GO:0005765">
    <property type="term" value="C:lysosomal membrane"/>
    <property type="evidence" value="ECO:0007669"/>
    <property type="project" value="UniProtKB-SubCell"/>
</dbReference>
<evidence type="ECO:0000259" key="34">
    <source>
        <dbReference type="Pfam" id="PF22073"/>
    </source>
</evidence>
<feature type="domain" description="Cep192-like" evidence="33">
    <location>
        <begin position="1984"/>
        <end position="2082"/>
    </location>
</feature>
<evidence type="ECO:0000256" key="3">
    <source>
        <dbReference type="ARBA" id="ARBA00004629"/>
    </source>
</evidence>
<feature type="region of interest" description="Disordered" evidence="28">
    <location>
        <begin position="540"/>
        <end position="624"/>
    </location>
</feature>
<keyword evidence="38" id="KW-1185">Reference proteome</keyword>
<feature type="compositionally biased region" description="Low complexity" evidence="28">
    <location>
        <begin position="541"/>
        <end position="553"/>
    </location>
</feature>
<evidence type="ECO:0000256" key="8">
    <source>
        <dbReference type="ARBA" id="ARBA00022618"/>
    </source>
</evidence>
<dbReference type="OrthoDB" id="67059at2759"/>
<evidence type="ECO:0000256" key="1">
    <source>
        <dbReference type="ARBA" id="ARBA00002483"/>
    </source>
</evidence>
<dbReference type="Pfam" id="PF22065">
    <property type="entry name" value="Cep192_D7"/>
    <property type="match status" value="1"/>
</dbReference>
<feature type="compositionally biased region" description="Basic and acidic residues" evidence="28">
    <location>
        <begin position="594"/>
        <end position="605"/>
    </location>
</feature>
<evidence type="ECO:0000256" key="23">
    <source>
        <dbReference type="ARBA" id="ARBA00069777"/>
    </source>
</evidence>
<comment type="subcellular location">
    <subcellularLocation>
        <location evidence="3">Chromosome</location>
        <location evidence="3">Centromere</location>
        <location evidence="3">Kinetochore</location>
    </subcellularLocation>
    <subcellularLocation>
        <location evidence="4">Lysosome membrane</location>
    </subcellularLocation>
    <subcellularLocation>
        <location evidence="2">Nucleus</location>
        <location evidence="2">Nuclear pore complex</location>
    </subcellularLocation>
</comment>
<feature type="compositionally biased region" description="Basic and acidic residues" evidence="28">
    <location>
        <begin position="1423"/>
        <end position="1432"/>
    </location>
</feature>
<dbReference type="GO" id="GO:0090222">
    <property type="term" value="P:centrosome-templated microtubule nucleation"/>
    <property type="evidence" value="ECO:0007669"/>
    <property type="project" value="InterPro"/>
</dbReference>
<evidence type="ECO:0000256" key="12">
    <source>
        <dbReference type="ARBA" id="ARBA00022838"/>
    </source>
</evidence>
<feature type="domain" description="Cep192-like" evidence="29">
    <location>
        <begin position="1693"/>
        <end position="1826"/>
    </location>
</feature>
<evidence type="ECO:0000256" key="15">
    <source>
        <dbReference type="ARBA" id="ARBA00023132"/>
    </source>
</evidence>
<evidence type="ECO:0000256" key="6">
    <source>
        <dbReference type="ARBA" id="ARBA00022448"/>
    </source>
</evidence>
<dbReference type="InterPro" id="IPR036322">
    <property type="entry name" value="WD40_repeat_dom_sf"/>
</dbReference>
<evidence type="ECO:0000256" key="2">
    <source>
        <dbReference type="ARBA" id="ARBA00004567"/>
    </source>
</evidence>
<dbReference type="Pfam" id="PF00400">
    <property type="entry name" value="WD40"/>
    <property type="match status" value="3"/>
</dbReference>
<dbReference type="SMART" id="SM00320">
    <property type="entry name" value="WD40"/>
    <property type="match status" value="4"/>
</dbReference>
<dbReference type="InterPro" id="IPR054090">
    <property type="entry name" value="Cep192_Spd-2-like_dom"/>
</dbReference>
<dbReference type="GO" id="GO:0090307">
    <property type="term" value="P:mitotic spindle assembly"/>
    <property type="evidence" value="ECO:0007669"/>
    <property type="project" value="TreeGrafter"/>
</dbReference>